<protein>
    <submittedName>
        <fullName evidence="1">Uncharacterized protein</fullName>
    </submittedName>
</protein>
<proteinExistence type="predicted"/>
<sequence>MVMALEHSVYTKLVWEFYTTFRYRSKEARDFPTDVTFRLGGSPRQMSINGLAFSLGIQYHPYSRHEVKIPHPKDWNQDEFYRRIARRAYGMDYFDAG</sequence>
<evidence type="ECO:0000313" key="1">
    <source>
        <dbReference type="EMBL" id="CAL1381433.1"/>
    </source>
</evidence>
<dbReference type="EMBL" id="OZ034817">
    <property type="protein sequence ID" value="CAL1381433.1"/>
    <property type="molecule type" value="Genomic_DNA"/>
</dbReference>
<evidence type="ECO:0000313" key="2">
    <source>
        <dbReference type="Proteomes" id="UP001497516"/>
    </source>
</evidence>
<reference evidence="1 2" key="1">
    <citation type="submission" date="2024-04" db="EMBL/GenBank/DDBJ databases">
        <authorList>
            <person name="Fracassetti M."/>
        </authorList>
    </citation>
    <scope>NUCLEOTIDE SEQUENCE [LARGE SCALE GENOMIC DNA]</scope>
</reference>
<organism evidence="1 2">
    <name type="scientific">Linum trigynum</name>
    <dbReference type="NCBI Taxonomy" id="586398"/>
    <lineage>
        <taxon>Eukaryota</taxon>
        <taxon>Viridiplantae</taxon>
        <taxon>Streptophyta</taxon>
        <taxon>Embryophyta</taxon>
        <taxon>Tracheophyta</taxon>
        <taxon>Spermatophyta</taxon>
        <taxon>Magnoliopsida</taxon>
        <taxon>eudicotyledons</taxon>
        <taxon>Gunneridae</taxon>
        <taxon>Pentapetalae</taxon>
        <taxon>rosids</taxon>
        <taxon>fabids</taxon>
        <taxon>Malpighiales</taxon>
        <taxon>Linaceae</taxon>
        <taxon>Linum</taxon>
    </lineage>
</organism>
<dbReference type="AlphaFoldDB" id="A0AAV2E6R0"/>
<gene>
    <name evidence="1" type="ORF">LTRI10_LOCUS22811</name>
</gene>
<dbReference type="Proteomes" id="UP001497516">
    <property type="component" value="Chromosome 4"/>
</dbReference>
<keyword evidence="2" id="KW-1185">Reference proteome</keyword>
<name>A0AAV2E6R0_9ROSI</name>
<accession>A0AAV2E6R0</accession>